<comment type="caution">
    <text evidence="1">The sequence shown here is derived from an EMBL/GenBank/DDBJ whole genome shotgun (WGS) entry which is preliminary data.</text>
</comment>
<dbReference type="AlphaFoldDB" id="A0A9D3UQ94"/>
<protein>
    <submittedName>
        <fullName evidence="1">Uncharacterized protein</fullName>
    </submittedName>
</protein>
<evidence type="ECO:0000313" key="2">
    <source>
        <dbReference type="Proteomes" id="UP000828251"/>
    </source>
</evidence>
<sequence>MTRPLRWIGVKTPKPDTIWTSEEEKLASGNSKVPNAIFCGVDDQDLEKHD</sequence>
<proteinExistence type="predicted"/>
<gene>
    <name evidence="1" type="ORF">J1N35_033240</name>
</gene>
<accession>A0A9D3UQ94</accession>
<keyword evidence="2" id="KW-1185">Reference proteome</keyword>
<organism evidence="1 2">
    <name type="scientific">Gossypium stocksii</name>
    <dbReference type="NCBI Taxonomy" id="47602"/>
    <lineage>
        <taxon>Eukaryota</taxon>
        <taxon>Viridiplantae</taxon>
        <taxon>Streptophyta</taxon>
        <taxon>Embryophyta</taxon>
        <taxon>Tracheophyta</taxon>
        <taxon>Spermatophyta</taxon>
        <taxon>Magnoliopsida</taxon>
        <taxon>eudicotyledons</taxon>
        <taxon>Gunneridae</taxon>
        <taxon>Pentapetalae</taxon>
        <taxon>rosids</taxon>
        <taxon>malvids</taxon>
        <taxon>Malvales</taxon>
        <taxon>Malvaceae</taxon>
        <taxon>Malvoideae</taxon>
        <taxon>Gossypium</taxon>
    </lineage>
</organism>
<reference evidence="1 2" key="1">
    <citation type="journal article" date="2021" name="Plant Biotechnol. J.">
        <title>Multi-omics assisted identification of the key and species-specific regulatory components of drought-tolerant mechanisms in Gossypium stocksii.</title>
        <authorList>
            <person name="Yu D."/>
            <person name="Ke L."/>
            <person name="Zhang D."/>
            <person name="Wu Y."/>
            <person name="Sun Y."/>
            <person name="Mei J."/>
            <person name="Sun J."/>
            <person name="Sun Y."/>
        </authorList>
    </citation>
    <scope>NUCLEOTIDE SEQUENCE [LARGE SCALE GENOMIC DNA]</scope>
    <source>
        <strain evidence="2">cv. E1</strain>
        <tissue evidence="1">Leaf</tissue>
    </source>
</reference>
<name>A0A9D3UQ94_9ROSI</name>
<evidence type="ECO:0000313" key="1">
    <source>
        <dbReference type="EMBL" id="KAH1055175.1"/>
    </source>
</evidence>
<dbReference type="Proteomes" id="UP000828251">
    <property type="component" value="Unassembled WGS sequence"/>
</dbReference>
<dbReference type="EMBL" id="JAIQCV010000010">
    <property type="protein sequence ID" value="KAH1055175.1"/>
    <property type="molecule type" value="Genomic_DNA"/>
</dbReference>